<feature type="compositionally biased region" description="Acidic residues" evidence="1">
    <location>
        <begin position="330"/>
        <end position="350"/>
    </location>
</feature>
<feature type="compositionally biased region" description="Basic and acidic residues" evidence="1">
    <location>
        <begin position="178"/>
        <end position="189"/>
    </location>
</feature>
<dbReference type="Proteomes" id="UP001301769">
    <property type="component" value="Unassembled WGS sequence"/>
</dbReference>
<evidence type="ECO:0000313" key="2">
    <source>
        <dbReference type="EMBL" id="KAK4214481.1"/>
    </source>
</evidence>
<keyword evidence="3" id="KW-1185">Reference proteome</keyword>
<evidence type="ECO:0000256" key="1">
    <source>
        <dbReference type="SAM" id="MobiDB-lite"/>
    </source>
</evidence>
<evidence type="ECO:0000313" key="3">
    <source>
        <dbReference type="Proteomes" id="UP001301769"/>
    </source>
</evidence>
<feature type="region of interest" description="Disordered" evidence="1">
    <location>
        <begin position="50"/>
        <end position="141"/>
    </location>
</feature>
<dbReference type="EMBL" id="MU858093">
    <property type="protein sequence ID" value="KAK4214481.1"/>
    <property type="molecule type" value="Genomic_DNA"/>
</dbReference>
<organism evidence="2 3">
    <name type="scientific">Rhypophila decipiens</name>
    <dbReference type="NCBI Taxonomy" id="261697"/>
    <lineage>
        <taxon>Eukaryota</taxon>
        <taxon>Fungi</taxon>
        <taxon>Dikarya</taxon>
        <taxon>Ascomycota</taxon>
        <taxon>Pezizomycotina</taxon>
        <taxon>Sordariomycetes</taxon>
        <taxon>Sordariomycetidae</taxon>
        <taxon>Sordariales</taxon>
        <taxon>Naviculisporaceae</taxon>
        <taxon>Rhypophila</taxon>
    </lineage>
</organism>
<reference evidence="2" key="1">
    <citation type="journal article" date="2023" name="Mol. Phylogenet. Evol.">
        <title>Genome-scale phylogeny and comparative genomics of the fungal order Sordariales.</title>
        <authorList>
            <person name="Hensen N."/>
            <person name="Bonometti L."/>
            <person name="Westerberg I."/>
            <person name="Brannstrom I.O."/>
            <person name="Guillou S."/>
            <person name="Cros-Aarteil S."/>
            <person name="Calhoun S."/>
            <person name="Haridas S."/>
            <person name="Kuo A."/>
            <person name="Mondo S."/>
            <person name="Pangilinan J."/>
            <person name="Riley R."/>
            <person name="LaButti K."/>
            <person name="Andreopoulos B."/>
            <person name="Lipzen A."/>
            <person name="Chen C."/>
            <person name="Yan M."/>
            <person name="Daum C."/>
            <person name="Ng V."/>
            <person name="Clum A."/>
            <person name="Steindorff A."/>
            <person name="Ohm R.A."/>
            <person name="Martin F."/>
            <person name="Silar P."/>
            <person name="Natvig D.O."/>
            <person name="Lalanne C."/>
            <person name="Gautier V."/>
            <person name="Ament-Velasquez S.L."/>
            <person name="Kruys A."/>
            <person name="Hutchinson M.I."/>
            <person name="Powell A.J."/>
            <person name="Barry K."/>
            <person name="Miller A.N."/>
            <person name="Grigoriev I.V."/>
            <person name="Debuchy R."/>
            <person name="Gladieux P."/>
            <person name="Hiltunen Thoren M."/>
            <person name="Johannesson H."/>
        </authorList>
    </citation>
    <scope>NUCLEOTIDE SEQUENCE</scope>
    <source>
        <strain evidence="2">PSN293</strain>
    </source>
</reference>
<gene>
    <name evidence="2" type="ORF">QBC37DRAFT_150415</name>
</gene>
<proteinExistence type="predicted"/>
<dbReference type="InterPro" id="IPR025040">
    <property type="entry name" value="DUF3984"/>
</dbReference>
<feature type="compositionally biased region" description="Polar residues" evidence="1">
    <location>
        <begin position="50"/>
        <end position="61"/>
    </location>
</feature>
<protein>
    <submittedName>
        <fullName evidence="2">Uncharacterized protein</fullName>
    </submittedName>
</protein>
<feature type="region of interest" description="Disordered" evidence="1">
    <location>
        <begin position="172"/>
        <end position="199"/>
    </location>
</feature>
<dbReference type="Pfam" id="PF13136">
    <property type="entry name" value="DUF3984"/>
    <property type="match status" value="1"/>
</dbReference>
<sequence>MDVAYNQHAARRKSRSSTNLNHLTLAPLTSKFPLETDDVDDTVDATIPRSTSYLQGKSAPTTPRLLSRSPGGTSRSTSRSGARLPKSKSATHLVAAPIAQGRHRSNGHSHGPHSAVGCRSLSFHAPPNVRRKGHNHDDRKDSDWLLRTGALISTETRESKGQAWLVSRASSTSLAGLHDPEAEPFERELASGSRRGSVHEGDIYHHHTASLYSHHSPTHSRHPSRSQSRVGSRANIMTPSDRRSMDVGGYFPTASPAAIDDDDDESLYEGPDFVNLDEKLEAAGLDGGDDFEDRIDDDEATVRRLVKRGNGGVGAWFGNLVGVQLFAVAEDEEEDEDEDDDDDDTEDDGELSSASSVVSRGPRRAHFADSTTSSLVDLSERMPPPKPDEGGWQDAAWLLSVASKVLL</sequence>
<dbReference type="AlphaFoldDB" id="A0AAN6Y968"/>
<feature type="region of interest" description="Disordered" evidence="1">
    <location>
        <begin position="212"/>
        <end position="270"/>
    </location>
</feature>
<feature type="region of interest" description="Disordered" evidence="1">
    <location>
        <begin position="1"/>
        <end position="22"/>
    </location>
</feature>
<name>A0AAN6Y968_9PEZI</name>
<feature type="compositionally biased region" description="Low complexity" evidence="1">
    <location>
        <begin position="64"/>
        <end position="84"/>
    </location>
</feature>
<accession>A0AAN6Y968</accession>
<comment type="caution">
    <text evidence="2">The sequence shown here is derived from an EMBL/GenBank/DDBJ whole genome shotgun (WGS) entry which is preliminary data.</text>
</comment>
<reference evidence="2" key="2">
    <citation type="submission" date="2023-05" db="EMBL/GenBank/DDBJ databases">
        <authorList>
            <consortium name="Lawrence Berkeley National Laboratory"/>
            <person name="Steindorff A."/>
            <person name="Hensen N."/>
            <person name="Bonometti L."/>
            <person name="Westerberg I."/>
            <person name="Brannstrom I.O."/>
            <person name="Guillou S."/>
            <person name="Cros-Aarteil S."/>
            <person name="Calhoun S."/>
            <person name="Haridas S."/>
            <person name="Kuo A."/>
            <person name="Mondo S."/>
            <person name="Pangilinan J."/>
            <person name="Riley R."/>
            <person name="Labutti K."/>
            <person name="Andreopoulos B."/>
            <person name="Lipzen A."/>
            <person name="Chen C."/>
            <person name="Yanf M."/>
            <person name="Daum C."/>
            <person name="Ng V."/>
            <person name="Clum A."/>
            <person name="Ohm R."/>
            <person name="Martin F."/>
            <person name="Silar P."/>
            <person name="Natvig D."/>
            <person name="Lalanne C."/>
            <person name="Gautier V."/>
            <person name="Ament-Velasquez S.L."/>
            <person name="Kruys A."/>
            <person name="Hutchinson M.I."/>
            <person name="Powell A.J."/>
            <person name="Barry K."/>
            <person name="Miller A.N."/>
            <person name="Grigoriev I.V."/>
            <person name="Debuchy R."/>
            <person name="Gladieux P."/>
            <person name="Thoren M.H."/>
            <person name="Johannesson H."/>
        </authorList>
    </citation>
    <scope>NUCLEOTIDE SEQUENCE</scope>
    <source>
        <strain evidence="2">PSN293</strain>
    </source>
</reference>
<feature type="compositionally biased region" description="Basic residues" evidence="1">
    <location>
        <begin position="101"/>
        <end position="111"/>
    </location>
</feature>
<feature type="region of interest" description="Disordered" evidence="1">
    <location>
        <begin position="330"/>
        <end position="392"/>
    </location>
</feature>